<evidence type="ECO:0000256" key="6">
    <source>
        <dbReference type="ARBA" id="ARBA00022840"/>
    </source>
</evidence>
<dbReference type="GO" id="GO:0004818">
    <property type="term" value="F:glutamate-tRNA ligase activity"/>
    <property type="evidence" value="ECO:0007669"/>
    <property type="project" value="UniProtKB-EC"/>
</dbReference>
<dbReference type="PRINTS" id="PR00987">
    <property type="entry name" value="TRNASYNTHGLU"/>
</dbReference>
<dbReference type="GO" id="GO:0000049">
    <property type="term" value="F:tRNA binding"/>
    <property type="evidence" value="ECO:0007669"/>
    <property type="project" value="InterPro"/>
</dbReference>
<dbReference type="InParanoid" id="G8YMC9"/>
<dbReference type="PANTHER" id="PTHR43311">
    <property type="entry name" value="GLUTAMATE--TRNA LIGASE"/>
    <property type="match status" value="1"/>
</dbReference>
<keyword evidence="15" id="KW-1185">Reference proteome</keyword>
<evidence type="ECO:0000313" key="14">
    <source>
        <dbReference type="EMBL" id="CCE88525.1"/>
    </source>
</evidence>
<evidence type="ECO:0000256" key="10">
    <source>
        <dbReference type="ARBA" id="ARBA00072917"/>
    </source>
</evidence>
<evidence type="ECO:0000256" key="3">
    <source>
        <dbReference type="ARBA" id="ARBA00012835"/>
    </source>
</evidence>
<dbReference type="SUPFAM" id="SSF52374">
    <property type="entry name" value="Nucleotidylyl transferase"/>
    <property type="match status" value="1"/>
</dbReference>
<dbReference type="Pfam" id="PF19269">
    <property type="entry name" value="Anticodon_2"/>
    <property type="match status" value="1"/>
</dbReference>
<dbReference type="InterPro" id="IPR049940">
    <property type="entry name" value="GluQ/Sye"/>
</dbReference>
<dbReference type="OrthoDB" id="428822at2759"/>
<keyword evidence="4 11" id="KW-0436">Ligase</keyword>
<dbReference type="GO" id="GO:0006424">
    <property type="term" value="P:glutamyl-tRNA aminoacylation"/>
    <property type="evidence" value="ECO:0007669"/>
    <property type="project" value="InterPro"/>
</dbReference>
<evidence type="ECO:0000256" key="4">
    <source>
        <dbReference type="ARBA" id="ARBA00022598"/>
    </source>
</evidence>
<evidence type="ECO:0000256" key="11">
    <source>
        <dbReference type="RuleBase" id="RU363037"/>
    </source>
</evidence>
<keyword evidence="5 11" id="KW-0547">Nucleotide-binding</keyword>
<dbReference type="AlphaFoldDB" id="G8YMC9"/>
<reference evidence="14 15" key="1">
    <citation type="journal article" date="2012" name="G3 (Bethesda)">
        <title>Pichia sorbitophila, an interspecies yeast hybrid reveals early steps of genome resolution following polyploidization.</title>
        <authorList>
            <person name="Leh Louis V."/>
            <person name="Despons L."/>
            <person name="Friedrich A."/>
            <person name="Martin T."/>
            <person name="Durrens P."/>
            <person name="Casaregola S."/>
            <person name="Neuveglise C."/>
            <person name="Fairhead C."/>
            <person name="Marck C."/>
            <person name="Cruz J.A."/>
            <person name="Straub M.L."/>
            <person name="Kugler V."/>
            <person name="Sacerdot C."/>
            <person name="Uzunov Z."/>
            <person name="Thierry A."/>
            <person name="Weiss S."/>
            <person name="Bleykasten C."/>
            <person name="De Montigny J."/>
            <person name="Jacques N."/>
            <person name="Jung P."/>
            <person name="Lemaire M."/>
            <person name="Mallet S."/>
            <person name="Morel G."/>
            <person name="Richard G.F."/>
            <person name="Sarkar A."/>
            <person name="Savel G."/>
            <person name="Schacherer J."/>
            <person name="Seret M.L."/>
            <person name="Talla E."/>
            <person name="Samson G."/>
            <person name="Jubin C."/>
            <person name="Poulain J."/>
            <person name="Vacherie B."/>
            <person name="Barbe V."/>
            <person name="Pelletier E."/>
            <person name="Sherman D.J."/>
            <person name="Westhof E."/>
            <person name="Weissenbach J."/>
            <person name="Baret P.V."/>
            <person name="Wincker P."/>
            <person name="Gaillardin C."/>
            <person name="Dujon B."/>
            <person name="Souciet J.L."/>
        </authorList>
    </citation>
    <scope>NUCLEOTIDE SEQUENCE [LARGE SCALE GENOMIC DNA]</scope>
    <source>
        <strain evidence="15">ATCC MYA-4447 / BCRC 22081 / CBS 7064 / NBRC 10061 / NRRL Y-12695</strain>
    </source>
</reference>
<dbReference type="STRING" id="559304.G8YMC9"/>
<comment type="similarity">
    <text evidence="2">Belongs to the class-I aminoacyl-tRNA synthetase family. Glutamate--tRNA ligase type 1 subfamily.</text>
</comment>
<dbReference type="EC" id="6.1.1.17" evidence="3"/>
<dbReference type="OMA" id="QAPRYDN"/>
<feature type="domain" description="Glutamyl/glutaminyl-tRNA synthetase class Ib catalytic" evidence="12">
    <location>
        <begin position="35"/>
        <end position="355"/>
    </location>
</feature>
<dbReference type="Proteomes" id="UP000005222">
    <property type="component" value="Chromosome F"/>
</dbReference>
<sequence>MYISRRWYASGLSFRRGAKQTKGPAINIHPKEPARTRFAPSPTGHLHLGSLRTALYNYLLAKNTGGQFLLRLEDTDQKRLVPGAENGIYETLKWCGLKIDEGPQEGGPFAPYRQSDRMDIYKKYANQLLQSGHAYICVCSKERLDHLRESATMLKPPTTVTYDRKCFHNHEKPTGEDYVIRFKAPEKYSPVSDLLHGSLNLQPQVNASDRRYDDFVIMKSDGLPTYHFANVIDDHLMKITHVIRGEEWLASTPKHLALYDAFGWVPPKYVHIPLLTTTEDKKLSKRAGDTGIEEISEKGILPESLLNFCALNGWAPPRLKPGVSTSEVMDLNELIEKFSLNNLTKGNTKISDSKLYYFNKIHFAKRLDDDVKFSELVDFLLPLLRKAFDANIEADLVSRFLKKAGPNVTCIDDIQSNYGYLFSRWREDSSILHVTENKEQVYEILEIFLSIINESMPFDKKVDYIIKNASNAKRKHVFECLRIALSNGQSGLAIPSIIEVLGAEEAEYRIKHVLDKRNC</sequence>
<dbReference type="InterPro" id="IPR020058">
    <property type="entry name" value="Glu/Gln-tRNA-synth_Ib_cat-dom"/>
</dbReference>
<dbReference type="PANTHER" id="PTHR43311:SF2">
    <property type="entry name" value="GLUTAMATE--TRNA LIGASE, MITOCHONDRIAL-RELATED"/>
    <property type="match status" value="1"/>
</dbReference>
<dbReference type="EMBL" id="FO082054">
    <property type="protein sequence ID" value="CCE88525.1"/>
    <property type="molecule type" value="Genomic_DNA"/>
</dbReference>
<dbReference type="GO" id="GO:0008270">
    <property type="term" value="F:zinc ion binding"/>
    <property type="evidence" value="ECO:0007669"/>
    <property type="project" value="InterPro"/>
</dbReference>
<dbReference type="SUPFAM" id="SSF48163">
    <property type="entry name" value="An anticodon-binding domain of class I aminoacyl-tRNA synthetases"/>
    <property type="match status" value="1"/>
</dbReference>
<dbReference type="InterPro" id="IPR004527">
    <property type="entry name" value="Glu-tRNA-ligase_bac/mito"/>
</dbReference>
<proteinExistence type="inferred from homology"/>
<keyword evidence="7 11" id="KW-0648">Protein biosynthesis</keyword>
<dbReference type="InterPro" id="IPR000924">
    <property type="entry name" value="Glu/Gln-tRNA-synth"/>
</dbReference>
<dbReference type="HAMAP" id="MF_00022">
    <property type="entry name" value="Glu_tRNA_synth_type1"/>
    <property type="match status" value="1"/>
</dbReference>
<dbReference type="Gene3D" id="3.40.50.620">
    <property type="entry name" value="HUPs"/>
    <property type="match status" value="1"/>
</dbReference>
<evidence type="ECO:0000256" key="2">
    <source>
        <dbReference type="ARBA" id="ARBA00007894"/>
    </source>
</evidence>
<organism evidence="14 15">
    <name type="scientific">Pichia sorbitophila (strain ATCC MYA-4447 / BCRC 22081 / CBS 7064 / NBRC 10061 / NRRL Y-12695)</name>
    <name type="common">Hybrid yeast</name>
    <dbReference type="NCBI Taxonomy" id="559304"/>
    <lineage>
        <taxon>Eukaryota</taxon>
        <taxon>Fungi</taxon>
        <taxon>Dikarya</taxon>
        <taxon>Ascomycota</taxon>
        <taxon>Saccharomycotina</taxon>
        <taxon>Pichiomycetes</taxon>
        <taxon>Debaryomycetaceae</taxon>
        <taxon>Millerozyma</taxon>
    </lineage>
</organism>
<evidence type="ECO:0000256" key="9">
    <source>
        <dbReference type="ARBA" id="ARBA00030865"/>
    </source>
</evidence>
<name>G8YMC9_PICSO</name>
<evidence type="ECO:0000313" key="15">
    <source>
        <dbReference type="Proteomes" id="UP000005222"/>
    </source>
</evidence>
<dbReference type="InterPro" id="IPR014729">
    <property type="entry name" value="Rossmann-like_a/b/a_fold"/>
</dbReference>
<dbReference type="FunCoup" id="G8YMC9">
    <property type="interactions" value="1180"/>
</dbReference>
<evidence type="ECO:0000256" key="5">
    <source>
        <dbReference type="ARBA" id="ARBA00022741"/>
    </source>
</evidence>
<dbReference type="InterPro" id="IPR008925">
    <property type="entry name" value="aa_tRNA-synth_I_cd-bd_sf"/>
</dbReference>
<feature type="domain" description="Aminoacyl-tRNA synthetase class I anticodon-binding" evidence="13">
    <location>
        <begin position="381"/>
        <end position="514"/>
    </location>
</feature>
<dbReference type="GO" id="GO:0005524">
    <property type="term" value="F:ATP binding"/>
    <property type="evidence" value="ECO:0007669"/>
    <property type="project" value="UniProtKB-KW"/>
</dbReference>
<dbReference type="NCBIfam" id="TIGR00464">
    <property type="entry name" value="gltX_bact"/>
    <property type="match status" value="1"/>
</dbReference>
<evidence type="ECO:0000259" key="13">
    <source>
        <dbReference type="Pfam" id="PF19269"/>
    </source>
</evidence>
<dbReference type="CDD" id="cd00808">
    <property type="entry name" value="GluRS_core"/>
    <property type="match status" value="1"/>
</dbReference>
<evidence type="ECO:0000256" key="7">
    <source>
        <dbReference type="ARBA" id="ARBA00022917"/>
    </source>
</evidence>
<dbReference type="FunFam" id="3.40.50.620:FF:000045">
    <property type="entry name" value="Glutamate--tRNA ligase, mitochondrial"/>
    <property type="match status" value="1"/>
</dbReference>
<evidence type="ECO:0000256" key="8">
    <source>
        <dbReference type="ARBA" id="ARBA00023146"/>
    </source>
</evidence>
<keyword evidence="8 11" id="KW-0030">Aminoacyl-tRNA synthetase</keyword>
<dbReference type="InterPro" id="IPR033910">
    <property type="entry name" value="GluRS_core"/>
</dbReference>
<keyword evidence="6 11" id="KW-0067">ATP-binding</keyword>
<comment type="subcellular location">
    <subcellularLocation>
        <location evidence="1">Mitochondrion</location>
    </subcellularLocation>
</comment>
<dbReference type="Gene3D" id="1.10.10.350">
    <property type="match status" value="1"/>
</dbReference>
<dbReference type="HOGENOM" id="CLU_015768_6_3_1"/>
<gene>
    <name evidence="14" type="primary">Piso0_002035</name>
    <name evidence="14" type="ORF">GNLVRS01_PISO0F03283g</name>
</gene>
<dbReference type="eggNOG" id="KOG1149">
    <property type="taxonomic scope" value="Eukaryota"/>
</dbReference>
<accession>G8YMC9</accession>
<protein>
    <recommendedName>
        <fullName evidence="10">Glutamate--tRNA ligase, mitochondrial</fullName>
        <ecNumber evidence="3">6.1.1.17</ecNumber>
    </recommendedName>
    <alternativeName>
        <fullName evidence="9">Glutamyl-tRNA synthetase</fullName>
    </alternativeName>
</protein>
<evidence type="ECO:0000256" key="1">
    <source>
        <dbReference type="ARBA" id="ARBA00004173"/>
    </source>
</evidence>
<dbReference type="GO" id="GO:0005739">
    <property type="term" value="C:mitochondrion"/>
    <property type="evidence" value="ECO:0007669"/>
    <property type="project" value="UniProtKB-SubCell"/>
</dbReference>
<dbReference type="InterPro" id="IPR045462">
    <property type="entry name" value="aa-tRNA-synth_I_cd-bd"/>
</dbReference>
<dbReference type="Pfam" id="PF00749">
    <property type="entry name" value="tRNA-synt_1c"/>
    <property type="match status" value="1"/>
</dbReference>
<evidence type="ECO:0000259" key="12">
    <source>
        <dbReference type="Pfam" id="PF00749"/>
    </source>
</evidence>
<dbReference type="InterPro" id="IPR020751">
    <property type="entry name" value="aa-tRNA-synth_I_codon-bd_sub2"/>
</dbReference>